<feature type="chain" id="PRO_5034617099" evidence="1">
    <location>
        <begin position="20"/>
        <end position="517"/>
    </location>
</feature>
<dbReference type="SUPFAM" id="SSF50969">
    <property type="entry name" value="YVTN repeat-like/Quinoprotein amine dehydrogenase"/>
    <property type="match status" value="1"/>
</dbReference>
<dbReference type="Proteomes" id="UP000663827">
    <property type="component" value="Unassembled WGS sequence"/>
</dbReference>
<proteinExistence type="predicted"/>
<organism evidence="2 3">
    <name type="scientific">Rhizoctonia solani</name>
    <dbReference type="NCBI Taxonomy" id="456999"/>
    <lineage>
        <taxon>Eukaryota</taxon>
        <taxon>Fungi</taxon>
        <taxon>Dikarya</taxon>
        <taxon>Basidiomycota</taxon>
        <taxon>Agaricomycotina</taxon>
        <taxon>Agaricomycetes</taxon>
        <taxon>Cantharellales</taxon>
        <taxon>Ceratobasidiaceae</taxon>
        <taxon>Rhizoctonia</taxon>
    </lineage>
</organism>
<evidence type="ECO:0000313" key="3">
    <source>
        <dbReference type="Proteomes" id="UP000663827"/>
    </source>
</evidence>
<feature type="signal peptide" evidence="1">
    <location>
        <begin position="1"/>
        <end position="19"/>
    </location>
</feature>
<sequence>MLLTWLILCLEAWLKLDVGEPIVRSLGSSRGPLWDLREGFYIKGFSRSEEHFADTIQFIPLDADTPDPPPIEFDFGFREFTADPGQGLIALISNGPEKLVCFIRLSDPTNDRSSACYIHLCSSITGLAHPLAEQPRLTTEFTIITPSFFSFSIEIMKHMLLAKLSDLGSKTYEVLIWDWKTGTLLHRIYSQEGMCDFTFLDERHLALLTCDCHSTQDDLALLIYDISNGSPTHVAPPNDQSQPNNALTTQPILRLELPRLQESSRISETGFLLRSGPTPGRMIHTKSAAFSYSHATTLNMTFGFRPWGPPISYRVFIDGRSLLNHLNIASRNGAKVLPWATWGPNATRWFTVQRESGRLLYWPYCMAGSKYTPQLSHLRYCCIFDFSSLTISRSIQLAKLHPNAFLVDDDPVSASGRFANLNFSDGYLTDFISELPPRSELYAVVVGSENASIIEAGSSPESGFSNSFTSRLPFRFVCRETSLSHKGWQILEDCIVGVGSEMAQTSSRSITIYKLNQ</sequence>
<evidence type="ECO:0000256" key="1">
    <source>
        <dbReference type="SAM" id="SignalP"/>
    </source>
</evidence>
<reference evidence="2" key="1">
    <citation type="submission" date="2021-01" db="EMBL/GenBank/DDBJ databases">
        <authorList>
            <person name="Kaushik A."/>
        </authorList>
    </citation>
    <scope>NUCLEOTIDE SEQUENCE</scope>
    <source>
        <strain evidence="2">AG5</strain>
    </source>
</reference>
<dbReference type="EMBL" id="CAJNJQ010002471">
    <property type="protein sequence ID" value="CAE7176681.1"/>
    <property type="molecule type" value="Genomic_DNA"/>
</dbReference>
<accession>A0A8H3I2E8</accession>
<keyword evidence="1" id="KW-0732">Signal</keyword>
<dbReference type="InterPro" id="IPR011044">
    <property type="entry name" value="Quino_amine_DH_bsu"/>
</dbReference>
<dbReference type="AlphaFoldDB" id="A0A8H3I2E8"/>
<name>A0A8H3I2E8_9AGAM</name>
<evidence type="ECO:0000313" key="2">
    <source>
        <dbReference type="EMBL" id="CAE7176681.1"/>
    </source>
</evidence>
<gene>
    <name evidence="2" type="ORF">RDB_LOCUS112502</name>
</gene>
<protein>
    <submittedName>
        <fullName evidence="2">Uncharacterized protein</fullName>
    </submittedName>
</protein>
<comment type="caution">
    <text evidence="2">The sequence shown here is derived from an EMBL/GenBank/DDBJ whole genome shotgun (WGS) entry which is preliminary data.</text>
</comment>